<dbReference type="Gene3D" id="3.40.50.1820">
    <property type="entry name" value="alpha/beta hydrolase"/>
    <property type="match status" value="1"/>
</dbReference>
<dbReference type="SUPFAM" id="SSF53474">
    <property type="entry name" value="alpha/beta-Hydrolases"/>
    <property type="match status" value="1"/>
</dbReference>
<dbReference type="Pfam" id="PF00326">
    <property type="entry name" value="Peptidase_S9"/>
    <property type="match status" value="1"/>
</dbReference>
<comment type="caution">
    <text evidence="3">The sequence shown here is derived from an EMBL/GenBank/DDBJ whole genome shotgun (WGS) entry which is preliminary data.</text>
</comment>
<evidence type="ECO:0000313" key="3">
    <source>
        <dbReference type="EMBL" id="GAA1209067.1"/>
    </source>
</evidence>
<evidence type="ECO:0000259" key="2">
    <source>
        <dbReference type="Pfam" id="PF00930"/>
    </source>
</evidence>
<dbReference type="InterPro" id="IPR001375">
    <property type="entry name" value="Peptidase_S9_cat"/>
</dbReference>
<organism evidence="3 4">
    <name type="scientific">Prauserella alba</name>
    <dbReference type="NCBI Taxonomy" id="176898"/>
    <lineage>
        <taxon>Bacteria</taxon>
        <taxon>Bacillati</taxon>
        <taxon>Actinomycetota</taxon>
        <taxon>Actinomycetes</taxon>
        <taxon>Pseudonocardiales</taxon>
        <taxon>Pseudonocardiaceae</taxon>
        <taxon>Prauserella</taxon>
    </lineage>
</organism>
<evidence type="ECO:0000313" key="4">
    <source>
        <dbReference type="Proteomes" id="UP001500467"/>
    </source>
</evidence>
<dbReference type="Pfam" id="PF00930">
    <property type="entry name" value="DPPIV_N"/>
    <property type="match status" value="1"/>
</dbReference>
<name>A0ABP4G3V5_9PSEU</name>
<dbReference type="Proteomes" id="UP001500467">
    <property type="component" value="Unassembled WGS sequence"/>
</dbReference>
<feature type="domain" description="Dipeptidylpeptidase IV N-terminal" evidence="2">
    <location>
        <begin position="146"/>
        <end position="426"/>
    </location>
</feature>
<dbReference type="InterPro" id="IPR002469">
    <property type="entry name" value="Peptidase_S9B_N"/>
</dbReference>
<feature type="domain" description="Peptidase S9 prolyl oligopeptidase catalytic" evidence="1">
    <location>
        <begin position="530"/>
        <end position="730"/>
    </location>
</feature>
<dbReference type="Gene3D" id="2.140.10.30">
    <property type="entry name" value="Dipeptidylpeptidase IV, N-terminal domain"/>
    <property type="match status" value="1"/>
</dbReference>
<dbReference type="EMBL" id="BAAALM010000010">
    <property type="protein sequence ID" value="GAA1209067.1"/>
    <property type="molecule type" value="Genomic_DNA"/>
</dbReference>
<dbReference type="SUPFAM" id="SSF82171">
    <property type="entry name" value="DPP6 N-terminal domain-like"/>
    <property type="match status" value="1"/>
</dbReference>
<dbReference type="PANTHER" id="PTHR11731:SF193">
    <property type="entry name" value="DIPEPTIDYL PEPTIDASE 9"/>
    <property type="match status" value="1"/>
</dbReference>
<proteinExistence type="predicted"/>
<protein>
    <submittedName>
        <fullName evidence="3">Prolyl oligopeptidase family serine peptidase</fullName>
    </submittedName>
</protein>
<evidence type="ECO:0000259" key="1">
    <source>
        <dbReference type="Pfam" id="PF00326"/>
    </source>
</evidence>
<dbReference type="InterPro" id="IPR050278">
    <property type="entry name" value="Serine_Prot_S9B/DPPIV"/>
</dbReference>
<gene>
    <name evidence="3" type="ORF">GCM10009675_31460</name>
</gene>
<reference evidence="4" key="1">
    <citation type="journal article" date="2019" name="Int. J. Syst. Evol. Microbiol.">
        <title>The Global Catalogue of Microorganisms (GCM) 10K type strain sequencing project: providing services to taxonomists for standard genome sequencing and annotation.</title>
        <authorList>
            <consortium name="The Broad Institute Genomics Platform"/>
            <consortium name="The Broad Institute Genome Sequencing Center for Infectious Disease"/>
            <person name="Wu L."/>
            <person name="Ma J."/>
        </authorList>
    </citation>
    <scope>NUCLEOTIDE SEQUENCE [LARGE SCALE GENOMIC DNA]</scope>
    <source>
        <strain evidence="4">JCM 13022</strain>
    </source>
</reference>
<dbReference type="PANTHER" id="PTHR11731">
    <property type="entry name" value="PROTEASE FAMILY S9B,C DIPEPTIDYL-PEPTIDASE IV-RELATED"/>
    <property type="match status" value="1"/>
</dbReference>
<sequence>MRDRRVTAVIRCPLGGRRRGAGDAAVAVLLPGLPECPSVTDDLSFLRAQARTQRFTLGTPRQFQVTPDGERVLFLRSESGHDRRNSLWQLDVTSGEESKLVDAAELLPGEEDLPAEERARRERARETSGGVVGYATDAAGTVAAFSLSGKLYTADLATGAVRMLVDAAVIDPRPNPQGTHVAYVADRQLHVVELATGQDRVVAGEDEETEDVSWGLAEFIAAEEMRRVRGYWWSPDGRSLLAARSDRSDVPRWHIADPANPASPVNTVAYPAAGTTNVAVSLAVVTLDGRRLDVPAGEWEYLVAVHWSEGGPPLLTVQSRDQKCLEIRALDVTDGSTRLLHTEKDPDWVEIVTGVPAWTPDGRLVHVGVADGAYRLFVDGTPVTGAELQVRSVLDVGDEVLFSASDDDPTQIHVYRTEGAAVRRLSEGVGVHNGAGTAEAAVLASWSPEYAGIRVSVLAGGERVADIASVAADPGLVPNVHWLQLGERALRAALVLPTGHAPGDGPLPVLLDPYGGPHAQRVLRSRNAMLTPQWLADQGFAVLVVDGRGSPGRGPAWERAMAGDLGDVALADQVDALHAAAERFADLDLDRVAIRGWSFGGYLAAAAVLRRPDVFTAGVAGAPVTDWSLYDTHYTERYLGHPDERPEVYERNSLITDAPKLERSLLIVHGLADDNVFVAHALRLSSELLAAGRGHTFLPLAGATHMTPQAEEVAEKLMLTQVRWLNQQLGVEAGA</sequence>
<keyword evidence="4" id="KW-1185">Reference proteome</keyword>
<accession>A0ABP4G3V5</accession>
<dbReference type="InterPro" id="IPR029058">
    <property type="entry name" value="AB_hydrolase_fold"/>
</dbReference>